<evidence type="ECO:0000313" key="2">
    <source>
        <dbReference type="Proteomes" id="UP001271890"/>
    </source>
</evidence>
<reference evidence="2" key="1">
    <citation type="journal article" date="2024" name="Toxins">
        <title>Genome Sequence Analysis of Native Xenorhabdus Strains Isolated from Entomopathogenic Nematodes in Argentina.</title>
        <authorList>
            <person name="Palma L."/>
            <person name="Frizzo L."/>
            <person name="Kaiser S."/>
            <person name="Berry C."/>
            <person name="Caballero P."/>
            <person name="Bode H.B."/>
            <person name="Del Valle E.E."/>
        </authorList>
    </citation>
    <scope>NUCLEOTIDE SEQUENCE [LARGE SCALE GENOMIC DNA]</scope>
    <source>
        <strain evidence="2">12</strain>
    </source>
</reference>
<keyword evidence="2" id="KW-1185">Reference proteome</keyword>
<protein>
    <submittedName>
        <fullName evidence="1">Uncharacterized protein</fullName>
    </submittedName>
</protein>
<evidence type="ECO:0000313" key="1">
    <source>
        <dbReference type="EMBL" id="MDX7986435.1"/>
    </source>
</evidence>
<accession>A0ABU4S7F8</accession>
<organism evidence="1 2">
    <name type="scientific">Xenorhabdus santafensis</name>
    <dbReference type="NCBI Taxonomy" id="2582833"/>
    <lineage>
        <taxon>Bacteria</taxon>
        <taxon>Pseudomonadati</taxon>
        <taxon>Pseudomonadota</taxon>
        <taxon>Gammaproteobacteria</taxon>
        <taxon>Enterobacterales</taxon>
        <taxon>Morganellaceae</taxon>
        <taxon>Xenorhabdus</taxon>
    </lineage>
</organism>
<gene>
    <name evidence="1" type="ORF">FE392_03680</name>
</gene>
<dbReference type="EMBL" id="VCDN01000012">
    <property type="protein sequence ID" value="MDX7986435.1"/>
    <property type="molecule type" value="Genomic_DNA"/>
</dbReference>
<proteinExistence type="predicted"/>
<sequence>MKFNKLNELELQRKYWDIYRENVRSRWNKQAVDTMMNEGKAWHREGNRNLHDDIKRNIDDLQREIQAHPYSPEEEQFANAFMGKKFFIVHASSNDLNDNSKRELLICSHRYLEKKGTGFFKNNTTIDDVRELANDDYVFFSLEVGGELQKKRSRFGNKFYRIPYTKENVSLRHSSMALVDQILLTAPDSRMIKGLTNGANVHLDHRRFINHRIIFSGIDNCLTGLLYSIILTVRKFNITLQRDRETILYARSDKEISDVINGLFRPEIRVPRMFSASVGEYKKILKK</sequence>
<dbReference type="Proteomes" id="UP001271890">
    <property type="component" value="Unassembled WGS sequence"/>
</dbReference>
<name>A0ABU4S7F8_9GAMM</name>
<dbReference type="RefSeq" id="WP_319928874.1">
    <property type="nucleotide sequence ID" value="NZ_VCDN01000012.1"/>
</dbReference>
<comment type="caution">
    <text evidence="1">The sequence shown here is derived from an EMBL/GenBank/DDBJ whole genome shotgun (WGS) entry which is preliminary data.</text>
</comment>